<sequence length="1083" mass="110605">MGYASAAEVGPQSGASVALQNGDTVTVTTGGTGINSTVTGGSGLRIDGKATINVSGDSGSSGVKLDNSASNELGVGTEIHVTDTGTSTSASTTGLYIDKNNAGTHVNADGLVVDVSAAKSAYGIFSVGSGDAISLGKGSSITAKSDTSIARGVYLSNSNGSFSIDGGFIRAETAAADQATGLSAEFSDRADITLGKGTRIEAESALGSSTGVAMGSNGTLTGEGVEVSVKGANTTYGVTVGSGSTVDFGKGSSINMQGNASYSTGIYTGGTNSSFIADGISLNMETTRTGSSTGRGIEVYGEGASVDLGSGSTVSVHGYTAGGGITLTGRDSGYAPVSFKADRLTVDVTGKGVNGIQVDGGTMDLGSGSSVSANGTVETIWVTDGELKAKELTVKTAQSTGILAQGGTVTIGEGSVIDGRIVGASGSTNGIAAGYKGFGNETATVNFNGTEQNRNTIYGMNGYGASSQFAGQTVNISNTDIVMGGTSRSYGLWAIGNYSFTQAGVINAKNVAIDMTSLGANGYGVVVQQGGIVNLTGDTTIKTDGGVAIWNPRVGSSSDPDVVYQGGTITGTGKMDITGDIVNSGWGTIDLTMDAGSLFTGATSVNAALGDDSTLNLALENRAQWTMTSSSSLSNLTNGGSIVSGGATPGSTLSVSGDYVGNGGTLTLNTQLDGDDSLTDRLVVNGNTSGTTTLMVNNVGGQGALTTNGIEVVNVSGSSDGEFTQGNRLQAGLFEYRLYKDGANWYLRSLAVDPTPTPDPDIDPDVDPVTPQYRPDIGAFVGNQAMMKNLQMQTLYDREGSQYQSKDGAVWMRFKAGMADSTAANGNVDIDNHYSQIQLGGDLAAWRLSEQSLNVGVMGSYVKADTDSKGNRGADGSRFSATGSVDGYNLGVYATWFANAQSHQGLYVDSWYQYGMYDNTVSNAGLSSANYDSTANAVSLETGYRHDVAIGEGRTLSLIPQAQIVWQNYRADAVNVDGTRVDGQNGDGWTSRLGLRVTGKMDKGQNVIQPFLEANWLHSTDDVSVSYDGASVKQDLPADRAELKAGIQANFGSQWSVAAQAVGQKGSHGYGDASFGLNVRYSW</sequence>
<name>A0AAV5MZ57_9GAMM</name>
<dbReference type="InterPro" id="IPR043990">
    <property type="entry name" value="AC_1"/>
</dbReference>
<dbReference type="InterPro" id="IPR011050">
    <property type="entry name" value="Pectin_lyase_fold/virulence"/>
</dbReference>
<dbReference type="NCBIfam" id="TIGR01414">
    <property type="entry name" value="autotrans_barl"/>
    <property type="match status" value="1"/>
</dbReference>
<gene>
    <name evidence="2" type="ORF">SOASR030_00750</name>
</gene>
<dbReference type="SMART" id="SM00869">
    <property type="entry name" value="Autotransporter"/>
    <property type="match status" value="1"/>
</dbReference>
<evidence type="ECO:0000313" key="2">
    <source>
        <dbReference type="EMBL" id="GKX53963.1"/>
    </source>
</evidence>
<organism evidence="2 3">
    <name type="scientific">Leminorella grimontii</name>
    <dbReference type="NCBI Taxonomy" id="82981"/>
    <lineage>
        <taxon>Bacteria</taxon>
        <taxon>Pseudomonadati</taxon>
        <taxon>Pseudomonadota</taxon>
        <taxon>Gammaproteobacteria</taxon>
        <taxon>Enterobacterales</taxon>
        <taxon>Budviciaceae</taxon>
        <taxon>Leminorella</taxon>
    </lineage>
</organism>
<dbReference type="SUPFAM" id="SSF51126">
    <property type="entry name" value="Pectin lyase-like"/>
    <property type="match status" value="1"/>
</dbReference>
<dbReference type="Pfam" id="PF03797">
    <property type="entry name" value="Autotransporter"/>
    <property type="match status" value="1"/>
</dbReference>
<dbReference type="InterPro" id="IPR012332">
    <property type="entry name" value="Autotransporter_pectin_lyase_C"/>
</dbReference>
<dbReference type="Gene3D" id="2.160.20.20">
    <property type="match status" value="1"/>
</dbReference>
<dbReference type="Gene3D" id="2.40.128.130">
    <property type="entry name" value="Autotransporter beta-domain"/>
    <property type="match status" value="1"/>
</dbReference>
<dbReference type="InterPro" id="IPR036709">
    <property type="entry name" value="Autotransporte_beta_dom_sf"/>
</dbReference>
<dbReference type="InterPro" id="IPR051551">
    <property type="entry name" value="Autotransporter_adhesion"/>
</dbReference>
<reference evidence="2" key="1">
    <citation type="submission" date="2022-06" db="EMBL/GenBank/DDBJ databases">
        <title>Draft genome sequences of Leminorella grimontii str. JCM5902.</title>
        <authorList>
            <person name="Wakabayashi Y."/>
            <person name="Kojima K."/>
        </authorList>
    </citation>
    <scope>NUCLEOTIDE SEQUENCE</scope>
    <source>
        <strain evidence="2">JCM 5902</strain>
    </source>
</reference>
<dbReference type="Pfam" id="PF18883">
    <property type="entry name" value="AC_1"/>
    <property type="match status" value="1"/>
</dbReference>
<comment type="caution">
    <text evidence="2">The sequence shown here is derived from an EMBL/GenBank/DDBJ whole genome shotgun (WGS) entry which is preliminary data.</text>
</comment>
<dbReference type="InterPro" id="IPR006315">
    <property type="entry name" value="OM_autotransptr_brl_dom"/>
</dbReference>
<protein>
    <submittedName>
        <fullName evidence="2">Outer membrane autotransporter barrel domain-containing protein</fullName>
    </submittedName>
</protein>
<accession>A0AAV5MZ57</accession>
<dbReference type="AlphaFoldDB" id="A0AAV5MZ57"/>
<dbReference type="Proteomes" id="UP001058124">
    <property type="component" value="Unassembled WGS sequence"/>
</dbReference>
<evidence type="ECO:0000259" key="1">
    <source>
        <dbReference type="PROSITE" id="PS51208"/>
    </source>
</evidence>
<feature type="domain" description="Autotransporter" evidence="1">
    <location>
        <begin position="803"/>
        <end position="1083"/>
    </location>
</feature>
<dbReference type="CDD" id="cd01344">
    <property type="entry name" value="PL2_Passenger_AT"/>
    <property type="match status" value="1"/>
</dbReference>
<dbReference type="PANTHER" id="PTHR35037:SF3">
    <property type="entry name" value="C-TERMINAL REGION OF AIDA-LIKE PROTEIN"/>
    <property type="match status" value="1"/>
</dbReference>
<keyword evidence="3" id="KW-1185">Reference proteome</keyword>
<proteinExistence type="predicted"/>
<evidence type="ECO:0000313" key="3">
    <source>
        <dbReference type="Proteomes" id="UP001058124"/>
    </source>
</evidence>
<dbReference type="EMBL" id="BRLH01000001">
    <property type="protein sequence ID" value="GKX53963.1"/>
    <property type="molecule type" value="Genomic_DNA"/>
</dbReference>
<dbReference type="PANTHER" id="PTHR35037">
    <property type="entry name" value="C-TERMINAL REGION OF AIDA-LIKE PROTEIN"/>
    <property type="match status" value="1"/>
</dbReference>
<dbReference type="GO" id="GO:0019867">
    <property type="term" value="C:outer membrane"/>
    <property type="evidence" value="ECO:0007669"/>
    <property type="project" value="InterPro"/>
</dbReference>
<dbReference type="SUPFAM" id="SSF103515">
    <property type="entry name" value="Autotransporter"/>
    <property type="match status" value="1"/>
</dbReference>
<dbReference type="InterPro" id="IPR005546">
    <property type="entry name" value="Autotransporte_beta"/>
</dbReference>
<dbReference type="PROSITE" id="PS51208">
    <property type="entry name" value="AUTOTRANSPORTER"/>
    <property type="match status" value="1"/>
</dbReference>